<accession>A0A2U0UBT6</accession>
<gene>
    <name evidence="2" type="ORF">C7379_10783</name>
</gene>
<proteinExistence type="predicted"/>
<organism evidence="2 3">
    <name type="scientific">Hallella colorans</name>
    <dbReference type="NCBI Taxonomy" id="1703337"/>
    <lineage>
        <taxon>Bacteria</taxon>
        <taxon>Pseudomonadati</taxon>
        <taxon>Bacteroidota</taxon>
        <taxon>Bacteroidia</taxon>
        <taxon>Bacteroidales</taxon>
        <taxon>Prevotellaceae</taxon>
        <taxon>Hallella</taxon>
    </lineage>
</organism>
<dbReference type="Proteomes" id="UP000245870">
    <property type="component" value="Unassembled WGS sequence"/>
</dbReference>
<keyword evidence="1" id="KW-0472">Membrane</keyword>
<keyword evidence="1" id="KW-1133">Transmembrane helix</keyword>
<comment type="caution">
    <text evidence="2">The sequence shown here is derived from an EMBL/GenBank/DDBJ whole genome shotgun (WGS) entry which is preliminary data.</text>
</comment>
<evidence type="ECO:0000313" key="3">
    <source>
        <dbReference type="Proteomes" id="UP000245870"/>
    </source>
</evidence>
<feature type="transmembrane region" description="Helical" evidence="1">
    <location>
        <begin position="6"/>
        <end position="27"/>
    </location>
</feature>
<dbReference type="OrthoDB" id="9800276at2"/>
<dbReference type="SUPFAM" id="SSF53448">
    <property type="entry name" value="Nucleotide-diphospho-sugar transferases"/>
    <property type="match status" value="1"/>
</dbReference>
<dbReference type="EMBL" id="QENY01000007">
    <property type="protein sequence ID" value="PVX55104.1"/>
    <property type="molecule type" value="Genomic_DNA"/>
</dbReference>
<dbReference type="InterPro" id="IPR029044">
    <property type="entry name" value="Nucleotide-diphossugar_trans"/>
</dbReference>
<evidence type="ECO:0000313" key="2">
    <source>
        <dbReference type="EMBL" id="PVX55104.1"/>
    </source>
</evidence>
<feature type="transmembrane region" description="Helical" evidence="1">
    <location>
        <begin position="296"/>
        <end position="321"/>
    </location>
</feature>
<sequence length="393" mass="45177">MNALSIDLFTIISSIVLLLLSIASALLNPFFRFSKKRYDKYTGTDQASAIPSVSLILTPLDDISQLKKNLPAFLSQTFPTAYQVVIVIEQGDHDTESLVANIVNETKNKDAQTDIYITYIPKTYRYVSKKKLAMTLGVKAAKYDWVLFTELSCRPASAQWLTLMARHCTQDNNLVIGYTAYDRATPSFRRFERMYESHYLMRATAKGMPFRTNGYNLLMRKKDFMEQDGFLGNLHLMRGEYDFLVNKYARKNCAALEISSNAWIVEDAPTDKTFLNKHLYLLASSSYLNRRAWQKLLFIMDHTTLHLSNLLCVMAAIYAAFRDNWPLLGTAVGAFLIGVTLRGLFARRAVTDFEESISPLKALFFEYTLAFRRLQYKLRYRMADKNDFTTHKL</sequence>
<dbReference type="RefSeq" id="WP_116616289.1">
    <property type="nucleotide sequence ID" value="NZ_CAMQYP010000005.1"/>
</dbReference>
<keyword evidence="3" id="KW-1185">Reference proteome</keyword>
<evidence type="ECO:0000256" key="1">
    <source>
        <dbReference type="SAM" id="Phobius"/>
    </source>
</evidence>
<evidence type="ECO:0008006" key="4">
    <source>
        <dbReference type="Google" id="ProtNLM"/>
    </source>
</evidence>
<name>A0A2U0UBT6_9BACT</name>
<feature type="transmembrane region" description="Helical" evidence="1">
    <location>
        <begin position="327"/>
        <end position="345"/>
    </location>
</feature>
<reference evidence="2 3" key="1">
    <citation type="submission" date="2018-05" db="EMBL/GenBank/DDBJ databases">
        <title>Genomic Encyclopedia of Type Strains, Phase IV (KMG-IV): sequencing the most valuable type-strain genomes for metagenomic binning, comparative biology and taxonomic classification.</title>
        <authorList>
            <person name="Goeker M."/>
        </authorList>
    </citation>
    <scope>NUCLEOTIDE SEQUENCE [LARGE SCALE GENOMIC DNA]</scope>
    <source>
        <strain evidence="2 3">DSM 100333</strain>
    </source>
</reference>
<keyword evidence="1" id="KW-0812">Transmembrane</keyword>
<protein>
    <recommendedName>
        <fullName evidence="4">Cellulose synthase/poly-beta-1,6-N-acetylglucosamine synthase-like glycosyltransferase</fullName>
    </recommendedName>
</protein>
<dbReference type="AlphaFoldDB" id="A0A2U0UBT6"/>
<dbReference type="Gene3D" id="3.90.550.10">
    <property type="entry name" value="Spore Coat Polysaccharide Biosynthesis Protein SpsA, Chain A"/>
    <property type="match status" value="1"/>
</dbReference>